<sequence length="167" mass="18142">MPITRSKLLEWFRRYLPAEVFGTATAVLAGVLAYRVTGEFAAAAAAGAVAENVGYYGWFAVRETRRHLALLRHAPRRRRRAAGRAARDLLIEFGPAEALDSLLVRPALMYAGAYLVAPVAAGLLAGKLAADLVFYGCAILGYELRRRHVDAALPSAVPERTPCRPHS</sequence>
<proteinExistence type="predicted"/>
<reference evidence="1" key="2">
    <citation type="submission" date="2020-09" db="EMBL/GenBank/DDBJ databases">
        <authorList>
            <person name="Sun Q."/>
            <person name="Ohkuma M."/>
        </authorList>
    </citation>
    <scope>NUCLEOTIDE SEQUENCE</scope>
    <source>
        <strain evidence="1">JCM 3090</strain>
    </source>
</reference>
<keyword evidence="2" id="KW-1185">Reference proteome</keyword>
<dbReference type="AlphaFoldDB" id="A0A8J3F9U5"/>
<reference evidence="1" key="1">
    <citation type="journal article" date="2014" name="Int. J. Syst. Evol. Microbiol.">
        <title>Complete genome sequence of Corynebacterium casei LMG S-19264T (=DSM 44701T), isolated from a smear-ripened cheese.</title>
        <authorList>
            <consortium name="US DOE Joint Genome Institute (JGI-PGF)"/>
            <person name="Walter F."/>
            <person name="Albersmeier A."/>
            <person name="Kalinowski J."/>
            <person name="Ruckert C."/>
        </authorList>
    </citation>
    <scope>NUCLEOTIDE SEQUENCE</scope>
    <source>
        <strain evidence="1">JCM 3090</strain>
    </source>
</reference>
<dbReference type="EMBL" id="BMQB01000005">
    <property type="protein sequence ID" value="GGJ94370.1"/>
    <property type="molecule type" value="Genomic_DNA"/>
</dbReference>
<comment type="caution">
    <text evidence="1">The sequence shown here is derived from an EMBL/GenBank/DDBJ whole genome shotgun (WGS) entry which is preliminary data.</text>
</comment>
<evidence type="ECO:0000313" key="1">
    <source>
        <dbReference type="EMBL" id="GGJ94370.1"/>
    </source>
</evidence>
<organism evidence="1 2">
    <name type="scientific">Pilimelia anulata</name>
    <dbReference type="NCBI Taxonomy" id="53371"/>
    <lineage>
        <taxon>Bacteria</taxon>
        <taxon>Bacillati</taxon>
        <taxon>Actinomycetota</taxon>
        <taxon>Actinomycetes</taxon>
        <taxon>Micromonosporales</taxon>
        <taxon>Micromonosporaceae</taxon>
        <taxon>Pilimelia</taxon>
    </lineage>
</organism>
<dbReference type="RefSeq" id="WP_189170323.1">
    <property type="nucleotide sequence ID" value="NZ_BMQB01000005.1"/>
</dbReference>
<accession>A0A8J3F9U5</accession>
<name>A0A8J3F9U5_9ACTN</name>
<protein>
    <submittedName>
        <fullName evidence="1">Uncharacterized protein</fullName>
    </submittedName>
</protein>
<gene>
    <name evidence="1" type="ORF">GCM10010123_25260</name>
</gene>
<dbReference type="Proteomes" id="UP000649739">
    <property type="component" value="Unassembled WGS sequence"/>
</dbReference>
<evidence type="ECO:0000313" key="2">
    <source>
        <dbReference type="Proteomes" id="UP000649739"/>
    </source>
</evidence>